<dbReference type="Proteomes" id="UP001165289">
    <property type="component" value="Unassembled WGS sequence"/>
</dbReference>
<organism evidence="2 3">
    <name type="scientific">Oopsacas minuta</name>
    <dbReference type="NCBI Taxonomy" id="111878"/>
    <lineage>
        <taxon>Eukaryota</taxon>
        <taxon>Metazoa</taxon>
        <taxon>Porifera</taxon>
        <taxon>Hexactinellida</taxon>
        <taxon>Hexasterophora</taxon>
        <taxon>Lyssacinosida</taxon>
        <taxon>Leucopsacidae</taxon>
        <taxon>Oopsacas</taxon>
    </lineage>
</organism>
<keyword evidence="1" id="KW-0175">Coiled coil</keyword>
<gene>
    <name evidence="2" type="ORF">LOD99_6729</name>
</gene>
<sequence length="675" mass="76692">MAASSLLQKSDGLVSFEGVIAMVKRLQAILVSLQKIGSSNSNQADLAAGLYHKILSGKFVISLCFLHKVLAIMNGLSKTMQEYDIKWVNVANEMSAVKRLLLELKTNDIIEHAEELCSTVNIALDYEDPLYVSRRGVTRSTCPREFCESLKAASVPMLLEELERRFSRENTSILAALEDLDASKATYLDYNIIFILVGKFGDCLKIDSALLKTECERAKISIAAGKHTDSELYPNLFKVLATSKTLPGKMQTQRRKATELSYDYIARLTKIAFSEDLWFLSSGLNNEFGLTFSSRSEAGLLSVKNCQRLLRDVRRLDMSTFLIRQKFRENCKEEESCSYTEFSSLLKVLDRVGKEVEDLQWKFRQLAGYHVDSVSQHNARFIFQVKHGEEFGEIVFQNFLTSRLENSRVFWSEIEESIYSLSPELEMIREILLDREDQNCYSQRFDPFSPQLDATSADCLLEDLRDAMASRNAELVEYCLQRLRQLCINNKLTRSAEQLLLSIRLAQDLRSVMTCRDRNKIRIVLERLSSVGLASKLRVLSAEAEALLKRLDELEILKEKVLEMSSSCYAEIRSYSSPPTIVYSVVKALLLLLGVPERELQTWGHCQAQMGGAGKESVKRRISEYQINCLEKATARKAKLLTQRLSFESVIEVSTGCVVLFRWVQAVLAEVLDKE</sequence>
<comment type="caution">
    <text evidence="2">The sequence shown here is derived from an EMBL/GenBank/DDBJ whole genome shotgun (WGS) entry which is preliminary data.</text>
</comment>
<feature type="coiled-coil region" evidence="1">
    <location>
        <begin position="537"/>
        <end position="564"/>
    </location>
</feature>
<evidence type="ECO:0000313" key="2">
    <source>
        <dbReference type="EMBL" id="KAI6649563.1"/>
    </source>
</evidence>
<reference evidence="2 3" key="1">
    <citation type="journal article" date="2023" name="BMC Biol.">
        <title>The compact genome of the sponge Oopsacas minuta (Hexactinellida) is lacking key metazoan core genes.</title>
        <authorList>
            <person name="Santini S."/>
            <person name="Schenkelaars Q."/>
            <person name="Jourda C."/>
            <person name="Duchesne M."/>
            <person name="Belahbib H."/>
            <person name="Rocher C."/>
            <person name="Selva M."/>
            <person name="Riesgo A."/>
            <person name="Vervoort M."/>
            <person name="Leys S.P."/>
            <person name="Kodjabachian L."/>
            <person name="Le Bivic A."/>
            <person name="Borchiellini C."/>
            <person name="Claverie J.M."/>
            <person name="Renard E."/>
        </authorList>
    </citation>
    <scope>NUCLEOTIDE SEQUENCE [LARGE SCALE GENOMIC DNA]</scope>
    <source>
        <strain evidence="2">SPO-2</strain>
    </source>
</reference>
<evidence type="ECO:0000256" key="1">
    <source>
        <dbReference type="SAM" id="Coils"/>
    </source>
</evidence>
<name>A0AAV7JL84_9METZ</name>
<proteinExistence type="predicted"/>
<dbReference type="AlphaFoldDB" id="A0AAV7JL84"/>
<accession>A0AAV7JL84</accession>
<evidence type="ECO:0000313" key="3">
    <source>
        <dbReference type="Proteomes" id="UP001165289"/>
    </source>
</evidence>
<keyword evidence="3" id="KW-1185">Reference proteome</keyword>
<dbReference type="EMBL" id="JAKMXF010000320">
    <property type="protein sequence ID" value="KAI6649563.1"/>
    <property type="molecule type" value="Genomic_DNA"/>
</dbReference>
<dbReference type="Gene3D" id="1.20.920.20">
    <property type="match status" value="1"/>
</dbReference>
<protein>
    <submittedName>
        <fullName evidence="2">Hydrocephalus-inducing protein</fullName>
    </submittedName>
</protein>